<comment type="caution">
    <text evidence="2">The sequence shown here is derived from an EMBL/GenBank/DDBJ whole genome shotgun (WGS) entry which is preliminary data.</text>
</comment>
<keyword evidence="1" id="KW-1133">Transmembrane helix</keyword>
<keyword evidence="1" id="KW-0812">Transmembrane</keyword>
<keyword evidence="1" id="KW-0472">Membrane</keyword>
<proteinExistence type="predicted"/>
<dbReference type="RefSeq" id="WP_129182994.1">
    <property type="nucleotide sequence ID" value="NZ_JAGIOG010000001.1"/>
</dbReference>
<feature type="transmembrane region" description="Helical" evidence="1">
    <location>
        <begin position="27"/>
        <end position="46"/>
    </location>
</feature>
<evidence type="ECO:0000313" key="3">
    <source>
        <dbReference type="Proteomes" id="UP001515100"/>
    </source>
</evidence>
<evidence type="ECO:0000256" key="1">
    <source>
        <dbReference type="SAM" id="Phobius"/>
    </source>
</evidence>
<organism evidence="2 3">
    <name type="scientific">Aeromicrobium fastidiosum</name>
    <dbReference type="NCBI Taxonomy" id="52699"/>
    <lineage>
        <taxon>Bacteria</taxon>
        <taxon>Bacillati</taxon>
        <taxon>Actinomycetota</taxon>
        <taxon>Actinomycetes</taxon>
        <taxon>Propionibacteriales</taxon>
        <taxon>Nocardioidaceae</taxon>
        <taxon>Aeromicrobium</taxon>
    </lineage>
</organism>
<accession>A0A641ALX5</accession>
<evidence type="ECO:0000313" key="2">
    <source>
        <dbReference type="EMBL" id="KAA1378274.1"/>
    </source>
</evidence>
<keyword evidence="3" id="KW-1185">Reference proteome</keyword>
<protein>
    <recommendedName>
        <fullName evidence="4">SAF domain-containing protein</fullName>
    </recommendedName>
</protein>
<dbReference type="AlphaFoldDB" id="A0A641ALX5"/>
<dbReference type="EMBL" id="SDPP02000002">
    <property type="protein sequence ID" value="KAA1378274.1"/>
    <property type="molecule type" value="Genomic_DNA"/>
</dbReference>
<dbReference type="Proteomes" id="UP001515100">
    <property type="component" value="Unassembled WGS sequence"/>
</dbReference>
<dbReference type="OrthoDB" id="3747689at2"/>
<gene>
    <name evidence="2" type="ORF">ESP62_007825</name>
</gene>
<evidence type="ECO:0008006" key="4">
    <source>
        <dbReference type="Google" id="ProtNLM"/>
    </source>
</evidence>
<name>A0A641ALX5_9ACTN</name>
<reference evidence="2" key="1">
    <citation type="submission" date="2019-09" db="EMBL/GenBank/DDBJ databases">
        <authorList>
            <person name="Li J."/>
        </authorList>
    </citation>
    <scope>NUCLEOTIDE SEQUENCE [LARGE SCALE GENOMIC DNA]</scope>
    <source>
        <strain evidence="2">NRBC 14897</strain>
    </source>
</reference>
<sequence length="219" mass="22710">MTNWRGPGRSGGTTPRLQVRPWRDPRLVLGVVLVLGATVLGARVAAAGDDRVEYWSVRAGTTPGDVVSRDDLRPAKVRLAGDAATSYIRTDEEFDEPLDQLVWAHAMAPGSLVDKASLVSRSAADEVELPLSVAQGSAPSDLAAGDRVDVWVGPGPGDEPGGEASRVLEDVRVVQSGDEAAAASGAAAQTVLVDVDASRLGTEVISTVATGHVTLVRVS</sequence>